<proteinExistence type="predicted"/>
<protein>
    <recommendedName>
        <fullName evidence="3">DUF4249 domain-containing protein</fullName>
    </recommendedName>
</protein>
<dbReference type="Proteomes" id="UP000006052">
    <property type="component" value="Chromosome"/>
</dbReference>
<dbReference type="RefSeq" id="WP_014775778.1">
    <property type="nucleotide sequence ID" value="NC_018011.1"/>
</dbReference>
<evidence type="ECO:0000313" key="1">
    <source>
        <dbReference type="EMBL" id="AFL78432.1"/>
    </source>
</evidence>
<dbReference type="STRING" id="679935.Alfi_2140"/>
<sequence>MNIIRTLSMTVLITVILSSCEVDYDFEGKDLKRRVVVNALITPQEEFAVRLNWSGTYTDGTKFKAVADAEIRLYENNAEVINCPADREGITATDFVPTAGRHYRLVVTVPNYGELSAETDIPQAPAGSLVFARQKGWYRHFDMTELTVPDDTKSVWIRGKRRYNGWKDVFEYYTTSAFVDQINGSNDASEANDKGSTVNFEQFLRIPYENCEAVVPLRFSVFGAEDEKHIFQVITASDTYDRYMKSRYKQELNTEWGGEENPFVEQITVYTNISNGLGIFAGYNYYKTLEI</sequence>
<dbReference type="EMBL" id="CP003274">
    <property type="protein sequence ID" value="AFL78432.1"/>
    <property type="molecule type" value="Genomic_DNA"/>
</dbReference>
<dbReference type="eggNOG" id="ENOG50338B4">
    <property type="taxonomic scope" value="Bacteria"/>
</dbReference>
<dbReference type="HOGENOM" id="CLU_899826_0_0_10"/>
<organism evidence="1 2">
    <name type="scientific">Alistipes finegoldii (strain DSM 17242 / JCM 16770 / CCUG 46020 / CIP 107999 / KCTC 15236 / AHN 2437)</name>
    <dbReference type="NCBI Taxonomy" id="679935"/>
    <lineage>
        <taxon>Bacteria</taxon>
        <taxon>Pseudomonadati</taxon>
        <taxon>Bacteroidota</taxon>
        <taxon>Bacteroidia</taxon>
        <taxon>Bacteroidales</taxon>
        <taxon>Rikenellaceae</taxon>
        <taxon>Alistipes</taxon>
    </lineage>
</organism>
<dbReference type="PROSITE" id="PS51257">
    <property type="entry name" value="PROKAR_LIPOPROTEIN"/>
    <property type="match status" value="1"/>
</dbReference>
<dbReference type="GeneID" id="79838740"/>
<dbReference type="KEGG" id="afd:Alfi_2140"/>
<reference evidence="2" key="1">
    <citation type="journal article" date="2013" name="Stand. Genomic Sci.">
        <title>Complete genome sequence of the bile-resistant pigment-producing anaerobe Alistipes finegoldii type strain (AHN2437(T)).</title>
        <authorList>
            <person name="Mavromatis K."/>
            <person name="Stackebrandt E."/>
            <person name="Munk C."/>
            <person name="Lapidus A."/>
            <person name="Nolan M."/>
            <person name="Lucas S."/>
            <person name="Hammon N."/>
            <person name="Deshpande S."/>
            <person name="Cheng J.F."/>
            <person name="Tapia R."/>
            <person name="Goodwin L.A."/>
            <person name="Pitluck S."/>
            <person name="Liolios K."/>
            <person name="Pagani I."/>
            <person name="Ivanova N."/>
            <person name="Mikhailova N."/>
            <person name="Huntemann M."/>
            <person name="Pati A."/>
            <person name="Chen A."/>
            <person name="Palaniappan K."/>
            <person name="Land M."/>
            <person name="Hauser L."/>
            <person name="Rohde M."/>
            <person name="Gronow S."/>
            <person name="Goker M."/>
            <person name="Detter J.C."/>
            <person name="Bristow J."/>
            <person name="Eisen J.A."/>
            <person name="Markowitz V."/>
            <person name="Hugenholtz P."/>
            <person name="Kyrpides N.C."/>
            <person name="Klenk H.P."/>
            <person name="Woyke T."/>
        </authorList>
    </citation>
    <scope>NUCLEOTIDE SEQUENCE</scope>
    <source>
        <strain evidence="2">DSM 17242 / JCM 16770 / AHN 2437 / CCUG 46020 / CIP 107999</strain>
    </source>
</reference>
<accession>I3YN64</accession>
<evidence type="ECO:0008006" key="3">
    <source>
        <dbReference type="Google" id="ProtNLM"/>
    </source>
</evidence>
<dbReference type="AlphaFoldDB" id="I3YN64"/>
<gene>
    <name evidence="1" type="ordered locus">Alfi_2140</name>
</gene>
<name>I3YN64_ALIFI</name>
<evidence type="ECO:0000313" key="2">
    <source>
        <dbReference type="Proteomes" id="UP000006052"/>
    </source>
</evidence>
<dbReference type="PATRIC" id="fig|679935.3.peg.2062"/>